<accession>A0ABY9C444</accession>
<sequence>MFGLANIIYVHGLKVSYRVCFPELKLNSSIERKNAIREFDSVTHGGALRVPIFLDKHVILISLPGFQREVHQYSLVSKLTSAALLRISANRMRTRTMSSLEAHPPDMP</sequence>
<evidence type="ECO:0000313" key="2">
    <source>
        <dbReference type="Proteomes" id="UP001227230"/>
    </source>
</evidence>
<organism evidence="1 2">
    <name type="scientific">Vitis vinifera</name>
    <name type="common">Grape</name>
    <dbReference type="NCBI Taxonomy" id="29760"/>
    <lineage>
        <taxon>Eukaryota</taxon>
        <taxon>Viridiplantae</taxon>
        <taxon>Streptophyta</taxon>
        <taxon>Embryophyta</taxon>
        <taxon>Tracheophyta</taxon>
        <taxon>Spermatophyta</taxon>
        <taxon>Magnoliopsida</taxon>
        <taxon>eudicotyledons</taxon>
        <taxon>Gunneridae</taxon>
        <taxon>Pentapetalae</taxon>
        <taxon>rosids</taxon>
        <taxon>Vitales</taxon>
        <taxon>Vitaceae</taxon>
        <taxon>Viteae</taxon>
        <taxon>Vitis</taxon>
    </lineage>
</organism>
<dbReference type="Proteomes" id="UP001227230">
    <property type="component" value="Chromosome 7"/>
</dbReference>
<keyword evidence="2" id="KW-1185">Reference proteome</keyword>
<proteinExistence type="predicted"/>
<protein>
    <submittedName>
        <fullName evidence="1">Uncharacterized protein</fullName>
    </submittedName>
</protein>
<name>A0ABY9C444_VITVI</name>
<gene>
    <name evidence="1" type="ORF">VitviT2T_009207</name>
</gene>
<evidence type="ECO:0000313" key="1">
    <source>
        <dbReference type="EMBL" id="WJZ90030.1"/>
    </source>
</evidence>
<dbReference type="EMBL" id="CP126654">
    <property type="protein sequence ID" value="WJZ90030.1"/>
    <property type="molecule type" value="Genomic_DNA"/>
</dbReference>
<reference evidence="1 2" key="1">
    <citation type="journal article" date="2023" name="Hortic Res">
        <title>The complete reference genome for grapevine (Vitis vinifera L.) genetics and breeding.</title>
        <authorList>
            <person name="Shi X."/>
            <person name="Cao S."/>
            <person name="Wang X."/>
            <person name="Huang S."/>
            <person name="Wang Y."/>
            <person name="Liu Z."/>
            <person name="Liu W."/>
            <person name="Leng X."/>
            <person name="Peng Y."/>
            <person name="Wang N."/>
            <person name="Wang Y."/>
            <person name="Ma Z."/>
            <person name="Xu X."/>
            <person name="Zhang F."/>
            <person name="Xue H."/>
            <person name="Zhong H."/>
            <person name="Wang Y."/>
            <person name="Zhang K."/>
            <person name="Velt A."/>
            <person name="Avia K."/>
            <person name="Holtgrawe D."/>
            <person name="Grimplet J."/>
            <person name="Matus J.T."/>
            <person name="Ware D."/>
            <person name="Wu X."/>
            <person name="Wang H."/>
            <person name="Liu C."/>
            <person name="Fang Y."/>
            <person name="Rustenholz C."/>
            <person name="Cheng Z."/>
            <person name="Xiao H."/>
            <person name="Zhou Y."/>
        </authorList>
    </citation>
    <scope>NUCLEOTIDE SEQUENCE [LARGE SCALE GENOMIC DNA]</scope>
    <source>
        <strain evidence="2">cv. Pinot noir / PN40024</strain>
        <tissue evidence="1">Leaf</tissue>
    </source>
</reference>